<dbReference type="InterPro" id="IPR012677">
    <property type="entry name" value="Nucleotide-bd_a/b_plait_sf"/>
</dbReference>
<evidence type="ECO:0000313" key="1">
    <source>
        <dbReference type="EMBL" id="VDL99313.1"/>
    </source>
</evidence>
<dbReference type="PANTHER" id="PTHR47027:SF20">
    <property type="entry name" value="REVERSE TRANSCRIPTASE-LIKE PROTEIN WITH RNA-DIRECTED DNA POLYMERASE DOMAIN"/>
    <property type="match status" value="1"/>
</dbReference>
<dbReference type="WBParaSite" id="SSLN_0001342901-mRNA-1">
    <property type="protein sequence ID" value="SSLN_0001342901-mRNA-1"/>
    <property type="gene ID" value="SSLN_0001342901"/>
</dbReference>
<sequence>MQPYGVPWKNITIIKAYSSSTTTRVFVHKNLSQPFGIRSGVRQSCILSPILFNNAIDSIIGKVLHEEDGVEFAAGHQPTDLGYTDDIAFLASSVDNLQSMSHYQIGGVEEGISSKPDSTVLQDMEVVLRHSASVVGEENELSSPGLLPQIVKRGGPTRDNHRGQLDQVMDVFVPTPFRAFAFVTFEDPDVATSLLGKTLTIVNHTVKIGSAVPKLPANRYDRGPRRNLSQPNDWLLKLYFNRHLMQPVTSTCEFCGYFPISQNRSVVASEELLKAPTYTSPLRMNSLL</sequence>
<protein>
    <submittedName>
        <fullName evidence="3">Reverse transcriptase domain-containing protein</fullName>
    </submittedName>
</protein>
<keyword evidence="2" id="KW-1185">Reference proteome</keyword>
<evidence type="ECO:0000313" key="2">
    <source>
        <dbReference type="Proteomes" id="UP000275846"/>
    </source>
</evidence>
<dbReference type="AlphaFoldDB" id="A0A183T8Y0"/>
<organism evidence="3">
    <name type="scientific">Schistocephalus solidus</name>
    <name type="common">Tapeworm</name>
    <dbReference type="NCBI Taxonomy" id="70667"/>
    <lineage>
        <taxon>Eukaryota</taxon>
        <taxon>Metazoa</taxon>
        <taxon>Spiralia</taxon>
        <taxon>Lophotrochozoa</taxon>
        <taxon>Platyhelminthes</taxon>
        <taxon>Cestoda</taxon>
        <taxon>Eucestoda</taxon>
        <taxon>Diphyllobothriidea</taxon>
        <taxon>Diphyllobothriidae</taxon>
        <taxon>Schistocephalus</taxon>
    </lineage>
</organism>
<name>A0A183T8Y0_SCHSO</name>
<dbReference type="OrthoDB" id="6255742at2759"/>
<dbReference type="Gene3D" id="3.30.70.330">
    <property type="match status" value="1"/>
</dbReference>
<dbReference type="Proteomes" id="UP000275846">
    <property type="component" value="Unassembled WGS sequence"/>
</dbReference>
<dbReference type="InterPro" id="IPR035979">
    <property type="entry name" value="RBD_domain_sf"/>
</dbReference>
<reference evidence="3" key="1">
    <citation type="submission" date="2016-06" db="UniProtKB">
        <authorList>
            <consortium name="WormBaseParasite"/>
        </authorList>
    </citation>
    <scope>IDENTIFICATION</scope>
</reference>
<dbReference type="PANTHER" id="PTHR47027">
    <property type="entry name" value="REVERSE TRANSCRIPTASE DOMAIN-CONTAINING PROTEIN"/>
    <property type="match status" value="1"/>
</dbReference>
<dbReference type="EMBL" id="UYSU01037649">
    <property type="protein sequence ID" value="VDL99313.1"/>
    <property type="molecule type" value="Genomic_DNA"/>
</dbReference>
<reference evidence="1 2" key="2">
    <citation type="submission" date="2018-11" db="EMBL/GenBank/DDBJ databases">
        <authorList>
            <consortium name="Pathogen Informatics"/>
        </authorList>
    </citation>
    <scope>NUCLEOTIDE SEQUENCE [LARGE SCALE GENOMIC DNA]</scope>
    <source>
        <strain evidence="1 2">NST_G2</strain>
    </source>
</reference>
<dbReference type="GO" id="GO:0003676">
    <property type="term" value="F:nucleic acid binding"/>
    <property type="evidence" value="ECO:0007669"/>
    <property type="project" value="InterPro"/>
</dbReference>
<accession>A0A183T8Y0</accession>
<proteinExistence type="predicted"/>
<evidence type="ECO:0000313" key="3">
    <source>
        <dbReference type="WBParaSite" id="SSLN_0001342901-mRNA-1"/>
    </source>
</evidence>
<gene>
    <name evidence="1" type="ORF">SSLN_LOCUS12928</name>
</gene>
<dbReference type="SUPFAM" id="SSF54928">
    <property type="entry name" value="RNA-binding domain, RBD"/>
    <property type="match status" value="1"/>
</dbReference>